<comment type="caution">
    <text evidence="1">The sequence shown here is derived from an EMBL/GenBank/DDBJ whole genome shotgun (WGS) entry which is preliminary data.</text>
</comment>
<keyword evidence="2" id="KW-1185">Reference proteome</keyword>
<accession>A0A392QJH8</accession>
<dbReference type="EMBL" id="LXQA010142127">
    <property type="protein sequence ID" value="MCI24553.1"/>
    <property type="molecule type" value="Genomic_DNA"/>
</dbReference>
<evidence type="ECO:0000313" key="2">
    <source>
        <dbReference type="Proteomes" id="UP000265520"/>
    </source>
</evidence>
<feature type="non-terminal residue" evidence="1">
    <location>
        <position position="1"/>
    </location>
</feature>
<sequence>VHTSLQRSADSFYKIHEKQGSLLEPEAELPARVVAGAALVVVIQLSATARPASSPYGSFRPAPVVLDIDDA</sequence>
<reference evidence="1 2" key="1">
    <citation type="journal article" date="2018" name="Front. Plant Sci.">
        <title>Red Clover (Trifolium pratense) and Zigzag Clover (T. medium) - A Picture of Genomic Similarities and Differences.</title>
        <authorList>
            <person name="Dluhosova J."/>
            <person name="Istvanek J."/>
            <person name="Nedelnik J."/>
            <person name="Repkova J."/>
        </authorList>
    </citation>
    <scope>NUCLEOTIDE SEQUENCE [LARGE SCALE GENOMIC DNA]</scope>
    <source>
        <strain evidence="2">cv. 10/8</strain>
        <tissue evidence="1">Leaf</tissue>
    </source>
</reference>
<evidence type="ECO:0000313" key="1">
    <source>
        <dbReference type="EMBL" id="MCI24553.1"/>
    </source>
</evidence>
<protein>
    <submittedName>
        <fullName evidence="1">Uncharacterized protein</fullName>
    </submittedName>
</protein>
<proteinExistence type="predicted"/>
<name>A0A392QJH8_9FABA</name>
<dbReference type="Proteomes" id="UP000265520">
    <property type="component" value="Unassembled WGS sequence"/>
</dbReference>
<dbReference type="AlphaFoldDB" id="A0A392QJH8"/>
<organism evidence="1 2">
    <name type="scientific">Trifolium medium</name>
    <dbReference type="NCBI Taxonomy" id="97028"/>
    <lineage>
        <taxon>Eukaryota</taxon>
        <taxon>Viridiplantae</taxon>
        <taxon>Streptophyta</taxon>
        <taxon>Embryophyta</taxon>
        <taxon>Tracheophyta</taxon>
        <taxon>Spermatophyta</taxon>
        <taxon>Magnoliopsida</taxon>
        <taxon>eudicotyledons</taxon>
        <taxon>Gunneridae</taxon>
        <taxon>Pentapetalae</taxon>
        <taxon>rosids</taxon>
        <taxon>fabids</taxon>
        <taxon>Fabales</taxon>
        <taxon>Fabaceae</taxon>
        <taxon>Papilionoideae</taxon>
        <taxon>50 kb inversion clade</taxon>
        <taxon>NPAAA clade</taxon>
        <taxon>Hologalegina</taxon>
        <taxon>IRL clade</taxon>
        <taxon>Trifolieae</taxon>
        <taxon>Trifolium</taxon>
    </lineage>
</organism>